<accession>A0A1G8DXU5</accession>
<evidence type="ECO:0000313" key="2">
    <source>
        <dbReference type="Proteomes" id="UP000198854"/>
    </source>
</evidence>
<gene>
    <name evidence="1" type="ORF">SAMN04488136_12221</name>
</gene>
<organism evidence="1 2">
    <name type="scientific">Vibrio xiamenensis</name>
    <dbReference type="NCBI Taxonomy" id="861298"/>
    <lineage>
        <taxon>Bacteria</taxon>
        <taxon>Pseudomonadati</taxon>
        <taxon>Pseudomonadota</taxon>
        <taxon>Gammaproteobacteria</taxon>
        <taxon>Vibrionales</taxon>
        <taxon>Vibrionaceae</taxon>
        <taxon>Vibrio</taxon>
    </lineage>
</organism>
<dbReference type="Proteomes" id="UP000198854">
    <property type="component" value="Unassembled WGS sequence"/>
</dbReference>
<evidence type="ECO:0000313" key="1">
    <source>
        <dbReference type="EMBL" id="SDH62473.1"/>
    </source>
</evidence>
<dbReference type="AlphaFoldDB" id="A0A1G8DXU5"/>
<name>A0A1G8DXU5_9VIBR</name>
<proteinExistence type="predicted"/>
<reference evidence="1 2" key="1">
    <citation type="submission" date="2016-10" db="EMBL/GenBank/DDBJ databases">
        <authorList>
            <person name="de Groot N.N."/>
        </authorList>
    </citation>
    <scope>NUCLEOTIDE SEQUENCE [LARGE SCALE GENOMIC DNA]</scope>
    <source>
        <strain evidence="1 2">CGMCC 1.10228</strain>
    </source>
</reference>
<sequence>MRFSLRVVKCKIQTGAIFIECLHKLCVIRLSSSFVWLRLGLSLVCFVKNRHKNAIILRFYSV</sequence>
<dbReference type="EMBL" id="FNDD01000022">
    <property type="protein sequence ID" value="SDH62473.1"/>
    <property type="molecule type" value="Genomic_DNA"/>
</dbReference>
<keyword evidence="2" id="KW-1185">Reference proteome</keyword>
<protein>
    <submittedName>
        <fullName evidence="1">Uncharacterized protein</fullName>
    </submittedName>
</protein>